<dbReference type="Gene3D" id="2.60.40.1930">
    <property type="match status" value="1"/>
</dbReference>
<dbReference type="EMBL" id="AQHW01000030">
    <property type="protein sequence ID" value="KKB46072.1"/>
    <property type="molecule type" value="Genomic_DNA"/>
</dbReference>
<reference evidence="3 4" key="1">
    <citation type="submission" date="2013-04" db="EMBL/GenBank/DDBJ databases">
        <title>The Genome Sequence of Parabacteroides gordonii DSM 23371.</title>
        <authorList>
            <consortium name="The Broad Institute Genomics Platform"/>
            <person name="Earl A."/>
            <person name="Ward D."/>
            <person name="Feldgarden M."/>
            <person name="Gevers D."/>
            <person name="Martens E."/>
            <person name="Sakamoto M."/>
            <person name="Benno Y."/>
            <person name="Suzuki N."/>
            <person name="Matsunaga N."/>
            <person name="Koshihara K."/>
            <person name="Seki M."/>
            <person name="Komiya H."/>
            <person name="Walker B."/>
            <person name="Young S."/>
            <person name="Zeng Q."/>
            <person name="Gargeya S."/>
            <person name="Fitzgerald M."/>
            <person name="Haas B."/>
            <person name="Abouelleil A."/>
            <person name="Allen A.W."/>
            <person name="Alvarado L."/>
            <person name="Arachchi H.M."/>
            <person name="Berlin A.M."/>
            <person name="Chapman S.B."/>
            <person name="Gainer-Dewar J."/>
            <person name="Goldberg J."/>
            <person name="Griggs A."/>
            <person name="Gujja S."/>
            <person name="Hansen M."/>
            <person name="Howarth C."/>
            <person name="Imamovic A."/>
            <person name="Ireland A."/>
            <person name="Larimer J."/>
            <person name="McCowan C."/>
            <person name="Murphy C."/>
            <person name="Pearson M."/>
            <person name="Poon T.W."/>
            <person name="Priest M."/>
            <person name="Roberts A."/>
            <person name="Saif S."/>
            <person name="Shea T."/>
            <person name="Sisk P."/>
            <person name="Sykes S."/>
            <person name="Wortman J."/>
            <person name="Nusbaum C."/>
            <person name="Birren B."/>
        </authorList>
    </citation>
    <scope>NUCLEOTIDE SEQUENCE [LARGE SCALE GENOMIC DNA]</scope>
    <source>
        <strain evidence="3 4">MS-1</strain>
    </source>
</reference>
<dbReference type="Pfam" id="PF07715">
    <property type="entry name" value="Plug"/>
    <property type="match status" value="1"/>
</dbReference>
<keyword evidence="1" id="KW-0472">Membrane</keyword>
<sequence>MKYYFTFLLMFFCFQLDAQRIELSNERIFLFTNKPACKQGDTIQVYGQLLASDRQYTRYSNYVYVELYNKKDSVLLRLKTKCKANGSFSVPFQVDYDWANSVYSLRAYTRLMQNFNPESFPQIELPVGMELFIPEENVPGVKCFFFPEGGQWVNGEIQNMTVYLTDSHGLSLETPFYILNHTDTVINTISLASGLQTIRLLPKDGDNFVLHVAYQGEKFMFPLPERKLGHTLQSVMNRNKISYKVISDGERITKERLFIFRPVNGLEEITLTEQQNMGILNLPPEETGLFILFLIDESANIIAQTVHWKNNKCLSIVLEKKEYLPSEILNLQVDLSMDSVLLYHRIVKRRQIAKPAILQTDLESELFSPIPFPKNYLIKNPGEVTQDVEAWLRSTRFIRFYPANIVDKDFHYRYQPETVNLFTGKITYKNGKPLKGGSIVAYNSVTNKVDGGEVASDGRYIIPVSDFEDGDYFFLQAHPVKGTAGFYEYIPDNDTFPSIVSHLQSYYSDRKYAEVGVSYQDSSGFIYQVDEFGNRGFIMPEITVKARIKQDKFVSTEKFYNVSYFDEEEMDKRNYVKIEDIFADIPGVSFFWSTVIDELGKEKQIPRLISLRGMSTLSGGDLIVLLDGQRIPLEEVIHMLPPRDIASVELLKPWQTNALTYGAIHGALVIKTREGVRSVDISSKGFYYYPLGLIQGKGYSNTAIQAPSTSGLYDLLIDMVTLEGMVYSYRFPFTVH</sequence>
<keyword evidence="1" id="KW-0813">Transport</keyword>
<evidence type="ECO:0000313" key="4">
    <source>
        <dbReference type="Proteomes" id="UP000033035"/>
    </source>
</evidence>
<protein>
    <recommendedName>
        <fullName evidence="2">TonB-dependent receptor plug domain-containing protein</fullName>
    </recommendedName>
</protein>
<evidence type="ECO:0000259" key="2">
    <source>
        <dbReference type="Pfam" id="PF07715"/>
    </source>
</evidence>
<dbReference type="PROSITE" id="PS52016">
    <property type="entry name" value="TONB_DEPENDENT_REC_3"/>
    <property type="match status" value="1"/>
</dbReference>
<dbReference type="GO" id="GO:0009279">
    <property type="term" value="C:cell outer membrane"/>
    <property type="evidence" value="ECO:0007669"/>
    <property type="project" value="UniProtKB-SubCell"/>
</dbReference>
<dbReference type="PATRIC" id="fig|1203610.3.peg.5420"/>
<feature type="domain" description="TonB-dependent receptor plug" evidence="2">
    <location>
        <begin position="561"/>
        <end position="662"/>
    </location>
</feature>
<keyword evidence="4" id="KW-1185">Reference proteome</keyword>
<keyword evidence="1" id="KW-0998">Cell outer membrane</keyword>
<dbReference type="InterPro" id="IPR037066">
    <property type="entry name" value="Plug_dom_sf"/>
</dbReference>
<comment type="subcellular location">
    <subcellularLocation>
        <location evidence="1">Cell outer membrane</location>
        <topology evidence="1">Multi-pass membrane protein</topology>
    </subcellularLocation>
</comment>
<keyword evidence="1" id="KW-1134">Transmembrane beta strand</keyword>
<comment type="similarity">
    <text evidence="1">Belongs to the TonB-dependent receptor family.</text>
</comment>
<keyword evidence="1" id="KW-0812">Transmembrane</keyword>
<evidence type="ECO:0000256" key="1">
    <source>
        <dbReference type="PROSITE-ProRule" id="PRU01360"/>
    </source>
</evidence>
<organism evidence="3 4">
    <name type="scientific">Parabacteroides gordonii MS-1 = DSM 23371</name>
    <dbReference type="NCBI Taxonomy" id="1203610"/>
    <lineage>
        <taxon>Bacteria</taxon>
        <taxon>Pseudomonadati</taxon>
        <taxon>Bacteroidota</taxon>
        <taxon>Bacteroidia</taxon>
        <taxon>Bacteroidales</taxon>
        <taxon>Tannerellaceae</taxon>
        <taxon>Parabacteroides</taxon>
    </lineage>
</organism>
<dbReference type="InterPro" id="IPR039426">
    <property type="entry name" value="TonB-dep_rcpt-like"/>
</dbReference>
<dbReference type="RefSeq" id="WP_081693301.1">
    <property type="nucleotide sequence ID" value="NZ_AUAE01000014.1"/>
</dbReference>
<evidence type="ECO:0000313" key="3">
    <source>
        <dbReference type="EMBL" id="KKB46072.1"/>
    </source>
</evidence>
<dbReference type="Proteomes" id="UP000033035">
    <property type="component" value="Unassembled WGS sequence"/>
</dbReference>
<dbReference type="AlphaFoldDB" id="A0A0F5ILV1"/>
<proteinExistence type="inferred from homology"/>
<name>A0A0F5ILV1_9BACT</name>
<dbReference type="InterPro" id="IPR012910">
    <property type="entry name" value="Plug_dom"/>
</dbReference>
<comment type="caution">
    <text evidence="3">The sequence shown here is derived from an EMBL/GenBank/DDBJ whole genome shotgun (WGS) entry which is preliminary data.</text>
</comment>
<dbReference type="HOGENOM" id="CLU_378923_0_0_10"/>
<dbReference type="STRING" id="1203610.HMPREF1536_05306"/>
<dbReference type="Gene3D" id="2.170.130.10">
    <property type="entry name" value="TonB-dependent receptor, plug domain"/>
    <property type="match status" value="1"/>
</dbReference>
<accession>A0A0F5ILV1</accession>
<gene>
    <name evidence="3" type="ORF">HMPREF1536_05306</name>
</gene>
<dbReference type="SUPFAM" id="SSF56935">
    <property type="entry name" value="Porins"/>
    <property type="match status" value="1"/>
</dbReference>